<dbReference type="CDD" id="cd07302">
    <property type="entry name" value="CHD"/>
    <property type="match status" value="1"/>
</dbReference>
<evidence type="ECO:0000259" key="8">
    <source>
        <dbReference type="PROSITE" id="PS50885"/>
    </source>
</evidence>
<dbReference type="PROSITE" id="PS50125">
    <property type="entry name" value="GUANYLATE_CYCLASE_2"/>
    <property type="match status" value="1"/>
</dbReference>
<feature type="domain" description="HAMP" evidence="8">
    <location>
        <begin position="306"/>
        <end position="358"/>
    </location>
</feature>
<dbReference type="PANTHER" id="PTHR43081">
    <property type="entry name" value="ADENYLATE CYCLASE, TERMINAL-DIFFERENTIATION SPECIFIC-RELATED"/>
    <property type="match status" value="1"/>
</dbReference>
<dbReference type="Gene3D" id="3.30.450.20">
    <property type="entry name" value="PAS domain"/>
    <property type="match status" value="1"/>
</dbReference>
<dbReference type="InterPro" id="IPR029787">
    <property type="entry name" value="Nucleotide_cyclase"/>
</dbReference>
<dbReference type="Pfam" id="PF00672">
    <property type="entry name" value="HAMP"/>
    <property type="match status" value="1"/>
</dbReference>
<evidence type="ECO:0000259" key="7">
    <source>
        <dbReference type="PROSITE" id="PS50125"/>
    </source>
</evidence>
<reference evidence="9 10" key="1">
    <citation type="submission" date="2014-03" db="EMBL/GenBank/DDBJ databases">
        <title>Bradyrhizobium valentinum sp. nov., isolated from effective nodules of Lupinus mariae-josephae, a lupine endemic of basic-lime soils in Eastern Spain.</title>
        <authorList>
            <person name="Duran D."/>
            <person name="Rey L."/>
            <person name="Navarro A."/>
            <person name="Busquets A."/>
            <person name="Imperial J."/>
            <person name="Ruiz-Argueso T."/>
        </authorList>
    </citation>
    <scope>NUCLEOTIDE SEQUENCE [LARGE SCALE GENOMIC DNA]</scope>
    <source>
        <strain evidence="9 10">PAC68</strain>
    </source>
</reference>
<keyword evidence="3 6" id="KW-0812">Transmembrane</keyword>
<dbReference type="EMBL" id="LLXZ01000220">
    <property type="protein sequence ID" value="KRQ94101.1"/>
    <property type="molecule type" value="Genomic_DNA"/>
</dbReference>
<dbReference type="CDD" id="cd06225">
    <property type="entry name" value="HAMP"/>
    <property type="match status" value="1"/>
</dbReference>
<evidence type="ECO:0000256" key="4">
    <source>
        <dbReference type="ARBA" id="ARBA00022989"/>
    </source>
</evidence>
<keyword evidence="2" id="KW-1003">Cell membrane</keyword>
<dbReference type="GO" id="GO:0006171">
    <property type="term" value="P:cAMP biosynthetic process"/>
    <property type="evidence" value="ECO:0007669"/>
    <property type="project" value="TreeGrafter"/>
</dbReference>
<dbReference type="STRING" id="280332.CQ12_20845"/>
<evidence type="ECO:0000313" key="10">
    <source>
        <dbReference type="Proteomes" id="UP000050863"/>
    </source>
</evidence>
<evidence type="ECO:0000256" key="3">
    <source>
        <dbReference type="ARBA" id="ARBA00022692"/>
    </source>
</evidence>
<evidence type="ECO:0000313" key="9">
    <source>
        <dbReference type="EMBL" id="KRQ94101.1"/>
    </source>
</evidence>
<protein>
    <submittedName>
        <fullName evidence="9">Transcriptional regulator</fullName>
    </submittedName>
</protein>
<dbReference type="InterPro" id="IPR050697">
    <property type="entry name" value="Adenylyl/Guanylyl_Cyclase_3/4"/>
</dbReference>
<dbReference type="InterPro" id="IPR001054">
    <property type="entry name" value="A/G_cyclase"/>
</dbReference>
<dbReference type="Gene3D" id="6.10.340.10">
    <property type="match status" value="1"/>
</dbReference>
<gene>
    <name evidence="9" type="ORF">CQ12_20845</name>
</gene>
<dbReference type="OrthoDB" id="9762462at2"/>
<dbReference type="Proteomes" id="UP000050863">
    <property type="component" value="Unassembled WGS sequence"/>
</dbReference>
<keyword evidence="10" id="KW-1185">Reference proteome</keyword>
<dbReference type="InterPro" id="IPR033479">
    <property type="entry name" value="dCache_1"/>
</dbReference>
<dbReference type="PROSITE" id="PS50885">
    <property type="entry name" value="HAMP"/>
    <property type="match status" value="1"/>
</dbReference>
<evidence type="ECO:0000256" key="5">
    <source>
        <dbReference type="ARBA" id="ARBA00023136"/>
    </source>
</evidence>
<dbReference type="CDD" id="cd12912">
    <property type="entry name" value="PDC2_MCP_like"/>
    <property type="match status" value="1"/>
</dbReference>
<proteinExistence type="predicted"/>
<dbReference type="InterPro" id="IPR003660">
    <property type="entry name" value="HAMP_dom"/>
</dbReference>
<accession>A0A0R3KMA1</accession>
<organism evidence="9 10">
    <name type="scientific">Bradyrhizobium jicamae</name>
    <dbReference type="NCBI Taxonomy" id="280332"/>
    <lineage>
        <taxon>Bacteria</taxon>
        <taxon>Pseudomonadati</taxon>
        <taxon>Pseudomonadota</taxon>
        <taxon>Alphaproteobacteria</taxon>
        <taxon>Hyphomicrobiales</taxon>
        <taxon>Nitrobacteraceae</taxon>
        <taxon>Bradyrhizobium</taxon>
    </lineage>
</organism>
<dbReference type="SUPFAM" id="SSF55073">
    <property type="entry name" value="Nucleotide cyclase"/>
    <property type="match status" value="1"/>
</dbReference>
<dbReference type="SMART" id="SM00304">
    <property type="entry name" value="HAMP"/>
    <property type="match status" value="1"/>
</dbReference>
<dbReference type="GO" id="GO:0005886">
    <property type="term" value="C:plasma membrane"/>
    <property type="evidence" value="ECO:0007669"/>
    <property type="project" value="UniProtKB-SubCell"/>
</dbReference>
<dbReference type="Pfam" id="PF00211">
    <property type="entry name" value="Guanylate_cyc"/>
    <property type="match status" value="1"/>
</dbReference>
<keyword evidence="4 6" id="KW-1133">Transmembrane helix</keyword>
<evidence type="ECO:0000256" key="6">
    <source>
        <dbReference type="SAM" id="Phobius"/>
    </source>
</evidence>
<dbReference type="Pfam" id="PF02743">
    <property type="entry name" value="dCache_1"/>
    <property type="match status" value="1"/>
</dbReference>
<dbReference type="GO" id="GO:0004016">
    <property type="term" value="F:adenylate cyclase activity"/>
    <property type="evidence" value="ECO:0007669"/>
    <property type="project" value="UniProtKB-ARBA"/>
</dbReference>
<dbReference type="Gene3D" id="3.30.70.1230">
    <property type="entry name" value="Nucleotide cyclase"/>
    <property type="match status" value="1"/>
</dbReference>
<keyword evidence="5 6" id="KW-0472">Membrane</keyword>
<evidence type="ECO:0000256" key="1">
    <source>
        <dbReference type="ARBA" id="ARBA00004651"/>
    </source>
</evidence>
<dbReference type="PANTHER" id="PTHR43081:SF20">
    <property type="entry name" value="TWO-COMPONENT RESPONSE REGULATOR"/>
    <property type="match status" value="1"/>
</dbReference>
<dbReference type="SMART" id="SM00044">
    <property type="entry name" value="CYCc"/>
    <property type="match status" value="1"/>
</dbReference>
<comment type="subcellular location">
    <subcellularLocation>
        <location evidence="1">Cell membrane</location>
        <topology evidence="1">Multi-pass membrane protein</topology>
    </subcellularLocation>
</comment>
<dbReference type="AlphaFoldDB" id="A0A0R3KMA1"/>
<sequence length="587" mass="63900">MLSVIRPRRSLFVKYFTTLFVAVVVPLLLGSATEAWFAFRDNRYDLDELLRVEARSAADRIQAFTDGIRDQLGWVVQFPWTQGEDDRRRIDGLRLLQQVPAIVSLSMVDPTGTERVFVSRVSMNRTGAGADMSEDPAVIGARANRVWYGPVHYRRDSEPYMRIAVAGNRAAAGIVVADINLKLIWDIIASIKIGDTGHALVVDDSGRLIAHPDISLVLRSGVGAGDFNRLKSEVSAADGAAVTTTGEDGKPVVALSVPAPNVGWTVIAQQPALEAFESIRAALWRSLILIGLGIVFALVLAYWRACRMWGPIRQLEAGVERIGMGQLDHRITIQSRDELEQLAVRFNQMAEELAVSQHKSERINRLKQFLAPQVAELVEHSDQRLLDGHRREVVAIFGDLRGFTAFSARAEPDVIIAVLREYYEAIGAVTERHSATLIRFAGDGVMVLVNAPVACDDPAERGVRLAIDMQAAVQSLADSWNARGWAIGFGVGIAMGPATVGTLGWHGRLDYTAIGSVVNLASRLCGLAEDTQILVDPVVTGHVKGSIGLASIGERTIKGYDHALEVFAVARTGAPVRRTSPELDLVS</sequence>
<name>A0A0R3KMA1_9BRAD</name>
<feature type="domain" description="Guanylate cyclase" evidence="7">
    <location>
        <begin position="394"/>
        <end position="525"/>
    </location>
</feature>
<dbReference type="SUPFAM" id="SSF158472">
    <property type="entry name" value="HAMP domain-like"/>
    <property type="match status" value="1"/>
</dbReference>
<evidence type="ECO:0000256" key="2">
    <source>
        <dbReference type="ARBA" id="ARBA00022475"/>
    </source>
</evidence>
<feature type="transmembrane region" description="Helical" evidence="6">
    <location>
        <begin position="12"/>
        <end position="39"/>
    </location>
</feature>
<feature type="transmembrane region" description="Helical" evidence="6">
    <location>
        <begin position="282"/>
        <end position="303"/>
    </location>
</feature>
<comment type="caution">
    <text evidence="9">The sequence shown here is derived from an EMBL/GenBank/DDBJ whole genome shotgun (WGS) entry which is preliminary data.</text>
</comment>
<dbReference type="GO" id="GO:0035556">
    <property type="term" value="P:intracellular signal transduction"/>
    <property type="evidence" value="ECO:0007669"/>
    <property type="project" value="InterPro"/>
</dbReference>